<dbReference type="EMBL" id="CP003479">
    <property type="protein sequence ID" value="AFI04670.1"/>
    <property type="molecule type" value="Genomic_DNA"/>
</dbReference>
<keyword evidence="2" id="KW-1185">Reference proteome</keyword>
<dbReference type="HOGENOM" id="CLU_2206375_0_0_7"/>
<evidence type="ECO:0008006" key="3">
    <source>
        <dbReference type="Google" id="ProtNLM"/>
    </source>
</evidence>
<dbReference type="KEGG" id="hce:HCW_07060"/>
<dbReference type="PROSITE" id="PS51257">
    <property type="entry name" value="PROKAR_LIPOPROTEIN"/>
    <property type="match status" value="1"/>
</dbReference>
<evidence type="ECO:0000313" key="2">
    <source>
        <dbReference type="Proteomes" id="UP000005010"/>
    </source>
</evidence>
<dbReference type="AlphaFoldDB" id="I0EP01"/>
<evidence type="ECO:0000313" key="1">
    <source>
        <dbReference type="EMBL" id="AFI04670.1"/>
    </source>
</evidence>
<name>I0EP01_HELC0</name>
<dbReference type="STRING" id="182217.HCW_07060"/>
<dbReference type="PATRIC" id="fig|182217.3.peg.1492"/>
<dbReference type="Proteomes" id="UP000005010">
    <property type="component" value="Chromosome"/>
</dbReference>
<accession>I0EP01</accession>
<sequence length="107" mass="11767">MFKKLATIGLLSVLFVGCGTVSWGNLGQIMLVNDENKQVFQFAEGKACYYQTMNQDNEENILSRAVINAINNGGGGKGLANVSVLKEQKYNPFAMQYCIIVKGNIIR</sequence>
<proteinExistence type="predicted"/>
<gene>
    <name evidence="1" type="ordered locus">HCW_07060</name>
</gene>
<reference evidence="2" key="1">
    <citation type="submission" date="2012-04" db="EMBL/GenBank/DDBJ databases">
        <title>Complete genome sequence of Helicobacter cetorum strain MIT 00-7128.</title>
        <authorList>
            <person name="Kersulyte D."/>
            <person name="Berg D.E."/>
        </authorList>
    </citation>
    <scope>NUCLEOTIDE SEQUENCE [LARGE SCALE GENOMIC DNA]</scope>
    <source>
        <strain evidence="2">MIT 00-7128</strain>
    </source>
</reference>
<protein>
    <recommendedName>
        <fullName evidence="3">Lipoprotein</fullName>
    </recommendedName>
</protein>
<dbReference type="RefSeq" id="WP_014661537.1">
    <property type="nucleotide sequence ID" value="NC_017737.1"/>
</dbReference>
<organism evidence="1 2">
    <name type="scientific">Helicobacter cetorum (strain ATCC BAA-429 / MIT 00-7128)</name>
    <dbReference type="NCBI Taxonomy" id="182217"/>
    <lineage>
        <taxon>Bacteria</taxon>
        <taxon>Pseudomonadati</taxon>
        <taxon>Campylobacterota</taxon>
        <taxon>Epsilonproteobacteria</taxon>
        <taxon>Campylobacterales</taxon>
        <taxon>Helicobacteraceae</taxon>
        <taxon>Helicobacter</taxon>
    </lineage>
</organism>